<feature type="domain" description="Mce/MlaD" evidence="2">
    <location>
        <begin position="38"/>
        <end position="114"/>
    </location>
</feature>
<evidence type="ECO:0000256" key="1">
    <source>
        <dbReference type="SAM" id="MobiDB-lite"/>
    </source>
</evidence>
<dbReference type="Proteomes" id="UP000283644">
    <property type="component" value="Unassembled WGS sequence"/>
</dbReference>
<name>A0A417XZC9_9ACTN</name>
<feature type="region of interest" description="Disordered" evidence="1">
    <location>
        <begin position="396"/>
        <end position="418"/>
    </location>
</feature>
<dbReference type="EMBL" id="QXGH01000022">
    <property type="protein sequence ID" value="RHW25732.1"/>
    <property type="molecule type" value="Genomic_DNA"/>
</dbReference>
<protein>
    <submittedName>
        <fullName evidence="3">MCE family protein</fullName>
    </submittedName>
</protein>
<evidence type="ECO:0000313" key="4">
    <source>
        <dbReference type="Proteomes" id="UP000283644"/>
    </source>
</evidence>
<sequence length="470" mass="48387">MITTLRRSPLAVGAVAVLLMALVAVVLLRDGGESADDGTRVVATIADAQALAEGNEVRASGVLVGQVASIELVDGKARVELEVAEGVLPIHDDATLTVRPVNLLGENFVDLDEGSADRPFLEPAVIPADQVSSAVTLQDVLNTFHEPTAASLAAVVTALGEGLDANGGEVAAAIKALAPAMENAEELGDLLGEHNQVLEDLVAATDPVATAVAQDGGRTLDRLIGSTTEILNSVAVQEEALEQTLIELPGTLTSARRTLADLSGVAGELTPTLRAIRPITDDLSDVVAELKDFAAAADPALGSLEPVLAEADALLDQAAPVVAQLRATGPDLRTTAASLRPIGRELLDENLHGVMEFVRKWALSTNGRDGISHYFRGVVYVTPTTLDSLLTSLLPANQGVDQPTTTNDGTGGGLLPEDLLGDGPLDGLLGGLDGLLGGRRDGAKADPTSALGLNPRQEEQLLDQLLGGGN</sequence>
<comment type="caution">
    <text evidence="3">The sequence shown here is derived from an EMBL/GenBank/DDBJ whole genome shotgun (WGS) entry which is preliminary data.</text>
</comment>
<dbReference type="GO" id="GO:0005576">
    <property type="term" value="C:extracellular region"/>
    <property type="evidence" value="ECO:0007669"/>
    <property type="project" value="TreeGrafter"/>
</dbReference>
<dbReference type="InterPro" id="IPR052336">
    <property type="entry name" value="MlaD_Phospholipid_Transporter"/>
</dbReference>
<dbReference type="Pfam" id="PF02470">
    <property type="entry name" value="MlaD"/>
    <property type="match status" value="1"/>
</dbReference>
<evidence type="ECO:0000313" key="3">
    <source>
        <dbReference type="EMBL" id="RHW25732.1"/>
    </source>
</evidence>
<dbReference type="PANTHER" id="PTHR33371:SF4">
    <property type="entry name" value="INTERMEMBRANE PHOSPHOLIPID TRANSPORT SYSTEM BINDING PROTEIN MLAD"/>
    <property type="match status" value="1"/>
</dbReference>
<dbReference type="AlphaFoldDB" id="A0A417XZC9"/>
<evidence type="ECO:0000259" key="2">
    <source>
        <dbReference type="Pfam" id="PF02470"/>
    </source>
</evidence>
<dbReference type="InterPro" id="IPR003399">
    <property type="entry name" value="Mce/MlaD"/>
</dbReference>
<proteinExistence type="predicted"/>
<dbReference type="PANTHER" id="PTHR33371">
    <property type="entry name" value="INTERMEMBRANE PHOSPHOLIPID TRANSPORT SYSTEM BINDING PROTEIN MLAD-RELATED"/>
    <property type="match status" value="1"/>
</dbReference>
<accession>A0A417XZC9</accession>
<gene>
    <name evidence="3" type="ORF">D0Z08_18335</name>
</gene>
<reference evidence="3 4" key="1">
    <citation type="submission" date="2018-09" db="EMBL/GenBank/DDBJ databases">
        <title>Genome sequencing of Nocardioides immobilis CCTCC AB 2017083 for comparison to Nocardioides silvaticus.</title>
        <authorList>
            <person name="Li C."/>
            <person name="Wang G."/>
        </authorList>
    </citation>
    <scope>NUCLEOTIDE SEQUENCE [LARGE SCALE GENOMIC DNA]</scope>
    <source>
        <strain evidence="3 4">CCTCC AB 2017083</strain>
    </source>
</reference>
<organism evidence="3 4">
    <name type="scientific">Nocardioides immobilis</name>
    <dbReference type="NCBI Taxonomy" id="2049295"/>
    <lineage>
        <taxon>Bacteria</taxon>
        <taxon>Bacillati</taxon>
        <taxon>Actinomycetota</taxon>
        <taxon>Actinomycetes</taxon>
        <taxon>Propionibacteriales</taxon>
        <taxon>Nocardioidaceae</taxon>
        <taxon>Nocardioides</taxon>
    </lineage>
</organism>
<keyword evidence="4" id="KW-1185">Reference proteome</keyword>